<evidence type="ECO:0000313" key="2">
    <source>
        <dbReference type="EMBL" id="QDU54173.1"/>
    </source>
</evidence>
<gene>
    <name evidence="2" type="ORF">Pan181_03530</name>
</gene>
<dbReference type="OrthoDB" id="225570at2"/>
<accession>A0A518AHF6</accession>
<name>A0A518AHF6_9BACT</name>
<keyword evidence="3" id="KW-1185">Reference proteome</keyword>
<protein>
    <submittedName>
        <fullName evidence="2">Uncharacterized protein</fullName>
    </submittedName>
</protein>
<dbReference type="InterPro" id="IPR011990">
    <property type="entry name" value="TPR-like_helical_dom_sf"/>
</dbReference>
<dbReference type="KEGG" id="amuc:Pan181_03530"/>
<dbReference type="AlphaFoldDB" id="A0A518AHF6"/>
<feature type="region of interest" description="Disordered" evidence="1">
    <location>
        <begin position="698"/>
        <end position="733"/>
    </location>
</feature>
<evidence type="ECO:0000313" key="3">
    <source>
        <dbReference type="Proteomes" id="UP000315750"/>
    </source>
</evidence>
<organism evidence="2 3">
    <name type="scientific">Aeoliella mucimassa</name>
    <dbReference type="NCBI Taxonomy" id="2527972"/>
    <lineage>
        <taxon>Bacteria</taxon>
        <taxon>Pseudomonadati</taxon>
        <taxon>Planctomycetota</taxon>
        <taxon>Planctomycetia</taxon>
        <taxon>Pirellulales</taxon>
        <taxon>Lacipirellulaceae</taxon>
        <taxon>Aeoliella</taxon>
    </lineage>
</organism>
<dbReference type="Gene3D" id="1.25.40.10">
    <property type="entry name" value="Tetratricopeptide repeat domain"/>
    <property type="match status" value="2"/>
</dbReference>
<feature type="region of interest" description="Disordered" evidence="1">
    <location>
        <begin position="111"/>
        <end position="138"/>
    </location>
</feature>
<reference evidence="2 3" key="1">
    <citation type="submission" date="2019-02" db="EMBL/GenBank/DDBJ databases">
        <title>Deep-cultivation of Planctomycetes and their phenomic and genomic characterization uncovers novel biology.</title>
        <authorList>
            <person name="Wiegand S."/>
            <person name="Jogler M."/>
            <person name="Boedeker C."/>
            <person name="Pinto D."/>
            <person name="Vollmers J."/>
            <person name="Rivas-Marin E."/>
            <person name="Kohn T."/>
            <person name="Peeters S.H."/>
            <person name="Heuer A."/>
            <person name="Rast P."/>
            <person name="Oberbeckmann S."/>
            <person name="Bunk B."/>
            <person name="Jeske O."/>
            <person name="Meyerdierks A."/>
            <person name="Storesund J.E."/>
            <person name="Kallscheuer N."/>
            <person name="Luecker S."/>
            <person name="Lage O.M."/>
            <person name="Pohl T."/>
            <person name="Merkel B.J."/>
            <person name="Hornburger P."/>
            <person name="Mueller R.-W."/>
            <person name="Bruemmer F."/>
            <person name="Labrenz M."/>
            <person name="Spormann A.M."/>
            <person name="Op den Camp H."/>
            <person name="Overmann J."/>
            <person name="Amann R."/>
            <person name="Jetten M.S.M."/>
            <person name="Mascher T."/>
            <person name="Medema M.H."/>
            <person name="Devos D.P."/>
            <person name="Kaster A.-K."/>
            <person name="Ovreas L."/>
            <person name="Rohde M."/>
            <person name="Galperin M.Y."/>
            <person name="Jogler C."/>
        </authorList>
    </citation>
    <scope>NUCLEOTIDE SEQUENCE [LARGE SCALE GENOMIC DNA]</scope>
    <source>
        <strain evidence="2 3">Pan181</strain>
    </source>
</reference>
<evidence type="ECO:0000256" key="1">
    <source>
        <dbReference type="SAM" id="MobiDB-lite"/>
    </source>
</evidence>
<dbReference type="RefSeq" id="WP_145245189.1">
    <property type="nucleotide sequence ID" value="NZ_CP036278.1"/>
</dbReference>
<dbReference type="Proteomes" id="UP000315750">
    <property type="component" value="Chromosome"/>
</dbReference>
<dbReference type="SUPFAM" id="SSF48452">
    <property type="entry name" value="TPR-like"/>
    <property type="match status" value="1"/>
</dbReference>
<sequence>MRRLVHYFQHESSLSDVTRLALGAGLVGLMLPTSYSSAIDDLAPAVVETIVVENSVVVAKRKLDDVAPLELEEGDDSLQPIMVSDKEPQLADPEEHLMPKAKDEAVKVAANAAEVPASDQPEEPAELAAPEGPQPAQPAVFHGIQPGVSTKKQLIESWGSPDEVAPTDAGQLMLFQLESFRGVEVLVEDGLVTLMKINLRRALSPAELAEKIAADTDEAVPLEDPEANRVVAYAYPERGIVMVVDESDGITPLTTEKISQMILQPLDPDTFCLRAAERSFGELTNRIADLKQALKLAPREASIHWQLSQALSDAGLATEAEASAKRALDIEPENLAYRQQWAKTLSAVGKFDNAVITTREVLDSEGANPLIRAQALYQMGLLAALGDSSIAEKAIHFHNMAITEADKLATSSDPTERMAAKRLLVDAHLAIAVELSKQDYEDNMENVGDWVARASEIAEGLISNEGGDLGLRITVAERSLAALANFKPSNDPEPLIKEIEKTLETIKLDSDDPLWIDQLEWRAGVAYQHALEIEHHRRHPKQALEYSEKAIALMADKAEERRDCPQTVQQVGKLFFHIGAVHAVHQTQHGEAVKWYEKAIPLMTTQASESELLVPRHEGEALVSMAVSYWDQGERNRAIRLTEQGADLIEQAVTAGVMKKKTLAVPYGNLAAMHKKQGNMVEAQRYAKLVESLKTINESQPGVAEATESPAPQARTSQPRTQANRNTQRTRRY</sequence>
<dbReference type="EMBL" id="CP036278">
    <property type="protein sequence ID" value="QDU54173.1"/>
    <property type="molecule type" value="Genomic_DNA"/>
</dbReference>
<proteinExistence type="predicted"/>